<gene>
    <name evidence="2" type="ORF">OG469_06405</name>
</gene>
<dbReference type="InterPro" id="IPR010982">
    <property type="entry name" value="Lambda_DNA-bd_dom_sf"/>
</dbReference>
<accession>A0ABZ1W2Z0</accession>
<proteinExistence type="predicted"/>
<name>A0ABZ1W2Z0_9ACTN</name>
<protein>
    <submittedName>
        <fullName evidence="2">Pyridoxamine 5'-phosphate oxidase family protein</fullName>
    </submittedName>
</protein>
<sequence>MNTRTDGGAPPPTGPDPAGIARRIAARRGRLDLSEDDLATRAGMAPSYLRHLVQAGPDFDRAGFLRIAAALGLSYPELLEGRSDPPQGQGGLPTHPVLVHLTDEECWDRIDARGVGRIALPTRPGPTVVPVNYLVDAGRLAYRTYPHGAAAAEPGAAVSFQVDRVDDHLSSGWSVLVTGIADHVHDPEAVERLQRLETEYGTQPWVGGDRPLWVRITPDQVTGRRIGAVGPDTGLSGPA</sequence>
<dbReference type="EMBL" id="CP108482">
    <property type="protein sequence ID" value="WUS55176.1"/>
    <property type="molecule type" value="Genomic_DNA"/>
</dbReference>
<dbReference type="Gene3D" id="1.10.260.40">
    <property type="entry name" value="lambda repressor-like DNA-binding domains"/>
    <property type="match status" value="1"/>
</dbReference>
<dbReference type="InterPro" id="IPR012349">
    <property type="entry name" value="Split_barrel_FMN-bd"/>
</dbReference>
<dbReference type="Gene3D" id="2.30.110.10">
    <property type="entry name" value="Electron Transport, Fmn-binding Protein, Chain A"/>
    <property type="match status" value="1"/>
</dbReference>
<dbReference type="Proteomes" id="UP001432014">
    <property type="component" value="Chromosome"/>
</dbReference>
<dbReference type="RefSeq" id="WP_329500234.1">
    <property type="nucleotide sequence ID" value="NZ_CP108460.1"/>
</dbReference>
<dbReference type="SUPFAM" id="SSF47413">
    <property type="entry name" value="lambda repressor-like DNA-binding domains"/>
    <property type="match status" value="1"/>
</dbReference>
<evidence type="ECO:0000259" key="1">
    <source>
        <dbReference type="SMART" id="SM00530"/>
    </source>
</evidence>
<evidence type="ECO:0000313" key="2">
    <source>
        <dbReference type="EMBL" id="WUS55176.1"/>
    </source>
</evidence>
<organism evidence="2 3">
    <name type="scientific">Kitasatospora herbaricolor</name>
    <dbReference type="NCBI Taxonomy" id="68217"/>
    <lineage>
        <taxon>Bacteria</taxon>
        <taxon>Bacillati</taxon>
        <taxon>Actinomycetota</taxon>
        <taxon>Actinomycetes</taxon>
        <taxon>Kitasatosporales</taxon>
        <taxon>Streptomycetaceae</taxon>
        <taxon>Kitasatospora</taxon>
    </lineage>
</organism>
<evidence type="ECO:0000313" key="3">
    <source>
        <dbReference type="Proteomes" id="UP001432014"/>
    </source>
</evidence>
<dbReference type="SMART" id="SM00530">
    <property type="entry name" value="HTH_XRE"/>
    <property type="match status" value="1"/>
</dbReference>
<keyword evidence="3" id="KW-1185">Reference proteome</keyword>
<dbReference type="Pfam" id="PF12900">
    <property type="entry name" value="Pyridox_ox_2"/>
    <property type="match status" value="1"/>
</dbReference>
<reference evidence="2 3" key="1">
    <citation type="submission" date="2022-10" db="EMBL/GenBank/DDBJ databases">
        <title>The complete genomes of actinobacterial strains from the NBC collection.</title>
        <authorList>
            <person name="Joergensen T.S."/>
            <person name="Alvarez Arevalo M."/>
            <person name="Sterndorff E.B."/>
            <person name="Faurdal D."/>
            <person name="Vuksanovic O."/>
            <person name="Mourched A.-S."/>
            <person name="Charusanti P."/>
            <person name="Shaw S."/>
            <person name="Blin K."/>
            <person name="Weber T."/>
        </authorList>
    </citation>
    <scope>NUCLEOTIDE SEQUENCE [LARGE SCALE GENOMIC DNA]</scope>
    <source>
        <strain evidence="2 3">NBC_01247</strain>
    </source>
</reference>
<dbReference type="SUPFAM" id="SSF50475">
    <property type="entry name" value="FMN-binding split barrel"/>
    <property type="match status" value="1"/>
</dbReference>
<dbReference type="InterPro" id="IPR024747">
    <property type="entry name" value="Pyridox_Oxase-rel"/>
</dbReference>
<feature type="domain" description="HTH cro/C1-type" evidence="1">
    <location>
        <begin position="23"/>
        <end position="78"/>
    </location>
</feature>
<dbReference type="InterPro" id="IPR001387">
    <property type="entry name" value="Cro/C1-type_HTH"/>
</dbReference>
<dbReference type="CDD" id="cd00093">
    <property type="entry name" value="HTH_XRE"/>
    <property type="match status" value="1"/>
</dbReference>